<proteinExistence type="predicted"/>
<sequence length="166" mass="18903">MFTKLINSFGKDYIDRHLQLLSGAINEIESASTTVEIDYEFSRRDTLYSASCEEDVASLLAEYNLLKQHGFELSFLTKKDIESKYPFSRPAATYGLPIIGIYDEYPNCYFLFGFGDNGTVYSQLLSKIIVEDIVEGSSPDIVLYLQDRPLLAKKFKMQPYLSQVFG</sequence>
<name>A0A1E5G324_9FIRM</name>
<comment type="caution">
    <text evidence="1">The sequence shown here is derived from an EMBL/GenBank/DDBJ whole genome shotgun (WGS) entry which is preliminary data.</text>
</comment>
<dbReference type="RefSeq" id="WP_069642768.1">
    <property type="nucleotide sequence ID" value="NZ_MIJE01000011.1"/>
</dbReference>
<accession>A0A1E5G324</accession>
<reference evidence="1 2" key="1">
    <citation type="submission" date="2016-09" db="EMBL/GenBank/DDBJ databases">
        <title>Draft genome sequence for the type strain of Desulfuribacillus alkaliarsenatis AHT28, an obligately anaerobic, sulfidogenic bacterium isolated from Russian soda lake sediments.</title>
        <authorList>
            <person name="Abin C.A."/>
            <person name="Hollibaugh J.T."/>
        </authorList>
    </citation>
    <scope>NUCLEOTIDE SEQUENCE [LARGE SCALE GENOMIC DNA]</scope>
    <source>
        <strain evidence="1 2">AHT28</strain>
    </source>
</reference>
<dbReference type="Proteomes" id="UP000094296">
    <property type="component" value="Unassembled WGS sequence"/>
</dbReference>
<dbReference type="STRING" id="766136.BHF68_03940"/>
<organism evidence="1 2">
    <name type="scientific">Desulfuribacillus alkaliarsenatis</name>
    <dbReference type="NCBI Taxonomy" id="766136"/>
    <lineage>
        <taxon>Bacteria</taxon>
        <taxon>Bacillati</taxon>
        <taxon>Bacillota</taxon>
        <taxon>Desulfuribacillia</taxon>
        <taxon>Desulfuribacillales</taxon>
        <taxon>Desulfuribacillaceae</taxon>
        <taxon>Desulfuribacillus</taxon>
    </lineage>
</organism>
<evidence type="ECO:0000313" key="1">
    <source>
        <dbReference type="EMBL" id="OEF97370.1"/>
    </source>
</evidence>
<dbReference type="EMBL" id="MIJE01000011">
    <property type="protein sequence ID" value="OEF97370.1"/>
    <property type="molecule type" value="Genomic_DNA"/>
</dbReference>
<dbReference type="AlphaFoldDB" id="A0A1E5G324"/>
<dbReference type="OrthoDB" id="571248at2"/>
<gene>
    <name evidence="1" type="ORF">BHF68_03940</name>
</gene>
<protein>
    <submittedName>
        <fullName evidence="1">Uncharacterized protein</fullName>
    </submittedName>
</protein>
<evidence type="ECO:0000313" key="2">
    <source>
        <dbReference type="Proteomes" id="UP000094296"/>
    </source>
</evidence>
<keyword evidence="2" id="KW-1185">Reference proteome</keyword>